<dbReference type="InterPro" id="IPR059083">
    <property type="entry name" value="At5g19230_dom"/>
</dbReference>
<dbReference type="STRING" id="3988.B9RF48"/>
<feature type="signal peptide" evidence="2">
    <location>
        <begin position="1"/>
        <end position="29"/>
    </location>
</feature>
<keyword evidence="5" id="KW-1185">Reference proteome</keyword>
<dbReference type="InParanoid" id="B9RF48"/>
<reference evidence="5" key="1">
    <citation type="journal article" date="2010" name="Nat. Biotechnol.">
        <title>Draft genome sequence of the oilseed species Ricinus communis.</title>
        <authorList>
            <person name="Chan A.P."/>
            <person name="Crabtree J."/>
            <person name="Zhao Q."/>
            <person name="Lorenzi H."/>
            <person name="Orvis J."/>
            <person name="Puiu D."/>
            <person name="Melake-Berhan A."/>
            <person name="Jones K.M."/>
            <person name="Redman J."/>
            <person name="Chen G."/>
            <person name="Cahoon E.B."/>
            <person name="Gedil M."/>
            <person name="Stanke M."/>
            <person name="Haas B.J."/>
            <person name="Wortman J.R."/>
            <person name="Fraser-Liggett C.M."/>
            <person name="Ravel J."/>
            <person name="Rabinowicz P.D."/>
        </authorList>
    </citation>
    <scope>NUCLEOTIDE SEQUENCE [LARGE SCALE GENOMIC DNA]</scope>
    <source>
        <strain evidence="5">cv. Hale</strain>
    </source>
</reference>
<dbReference type="PANTHER" id="PTHR33976:SF15">
    <property type="entry name" value="GPI-ANCHORED PROTEIN"/>
    <property type="match status" value="1"/>
</dbReference>
<accession>B9RF48</accession>
<dbReference type="Proteomes" id="UP000008311">
    <property type="component" value="Unassembled WGS sequence"/>
</dbReference>
<evidence type="ECO:0000313" key="4">
    <source>
        <dbReference type="EMBL" id="EEF49819.1"/>
    </source>
</evidence>
<keyword evidence="1" id="KW-0812">Transmembrane</keyword>
<evidence type="ECO:0000259" key="3">
    <source>
        <dbReference type="Pfam" id="PF25884"/>
    </source>
</evidence>
<keyword evidence="2" id="KW-0732">Signal</keyword>
<feature type="domain" description="Uncharacterized GPI-anchored protein At5g19230-like" evidence="3">
    <location>
        <begin position="33"/>
        <end position="155"/>
    </location>
</feature>
<evidence type="ECO:0000313" key="5">
    <source>
        <dbReference type="Proteomes" id="UP000008311"/>
    </source>
</evidence>
<gene>
    <name evidence="4" type="ORF">RCOM_1431370</name>
</gene>
<sequence length="196" mass="21375">MASLKVALFLPLPLLLLLAISLLSSPVHCDDEEDILITCLNSHRAYLNLPVFVKNEGADCLADEVARELGDEPCNKTNTNNPFQVDHNITDLISKCDINITHTKDGAVLPVCVPELEPIAVFTNYTRTHFAKYINDSRFAQVGIGSEGEWMVIVLSTNTSRGDFAAFAGTNSLVSAIGFGHCLVSFLLGMLFYLAN</sequence>
<dbReference type="InterPro" id="IPR045285">
    <property type="entry name" value="At5g19230-like"/>
</dbReference>
<feature type="transmembrane region" description="Helical" evidence="1">
    <location>
        <begin position="173"/>
        <end position="195"/>
    </location>
</feature>
<keyword evidence="1" id="KW-0472">Membrane</keyword>
<dbReference type="eggNOG" id="ENOG502RZMG">
    <property type="taxonomic scope" value="Eukaryota"/>
</dbReference>
<dbReference type="AlphaFoldDB" id="B9RF48"/>
<keyword evidence="1" id="KW-1133">Transmembrane helix</keyword>
<name>B9RF48_RICCO</name>
<evidence type="ECO:0000256" key="2">
    <source>
        <dbReference type="SAM" id="SignalP"/>
    </source>
</evidence>
<protein>
    <recommendedName>
        <fullName evidence="3">Uncharacterized GPI-anchored protein At5g19230-like domain-containing protein</fullName>
    </recommendedName>
</protein>
<proteinExistence type="predicted"/>
<dbReference type="PANTHER" id="PTHR33976">
    <property type="entry name" value="OS07G0645000 PROTEIN"/>
    <property type="match status" value="1"/>
</dbReference>
<dbReference type="EMBL" id="EQ973777">
    <property type="protein sequence ID" value="EEF49819.1"/>
    <property type="molecule type" value="Genomic_DNA"/>
</dbReference>
<dbReference type="OrthoDB" id="753138at2759"/>
<evidence type="ECO:0000256" key="1">
    <source>
        <dbReference type="SAM" id="Phobius"/>
    </source>
</evidence>
<feature type="chain" id="PRO_5002890929" description="Uncharacterized GPI-anchored protein At5g19230-like domain-containing protein" evidence="2">
    <location>
        <begin position="30"/>
        <end position="196"/>
    </location>
</feature>
<organism evidence="4 5">
    <name type="scientific">Ricinus communis</name>
    <name type="common">Castor bean</name>
    <dbReference type="NCBI Taxonomy" id="3988"/>
    <lineage>
        <taxon>Eukaryota</taxon>
        <taxon>Viridiplantae</taxon>
        <taxon>Streptophyta</taxon>
        <taxon>Embryophyta</taxon>
        <taxon>Tracheophyta</taxon>
        <taxon>Spermatophyta</taxon>
        <taxon>Magnoliopsida</taxon>
        <taxon>eudicotyledons</taxon>
        <taxon>Gunneridae</taxon>
        <taxon>Pentapetalae</taxon>
        <taxon>rosids</taxon>
        <taxon>fabids</taxon>
        <taxon>Malpighiales</taxon>
        <taxon>Euphorbiaceae</taxon>
        <taxon>Acalyphoideae</taxon>
        <taxon>Acalypheae</taxon>
        <taxon>Ricinus</taxon>
    </lineage>
</organism>
<dbReference type="OMA" id="GVIMPLC"/>
<dbReference type="KEGG" id="rcu:8285551"/>
<dbReference type="Pfam" id="PF25884">
    <property type="entry name" value="At5g19230"/>
    <property type="match status" value="1"/>
</dbReference>